<evidence type="ECO:0000313" key="2">
    <source>
        <dbReference type="Proteomes" id="UP000031512"/>
    </source>
</evidence>
<proteinExistence type="predicted"/>
<dbReference type="VEuPathDB" id="PiroplasmaDB:BEWA_014250"/>
<protein>
    <submittedName>
        <fullName evidence="1">Uncharacterized protein</fullName>
    </submittedName>
</protein>
<dbReference type="EMBL" id="ACOU01000004">
    <property type="protein sequence ID" value="EKX72866.1"/>
    <property type="molecule type" value="Genomic_DNA"/>
</dbReference>
<gene>
    <name evidence="1" type="ORF">BEWA_014250</name>
</gene>
<dbReference type="eggNOG" id="ENOG502SB4S">
    <property type="taxonomic scope" value="Eukaryota"/>
</dbReference>
<dbReference type="KEGG" id="beq:BEWA_014250"/>
<keyword evidence="2" id="KW-1185">Reference proteome</keyword>
<accession>L1LC02</accession>
<evidence type="ECO:0000313" key="1">
    <source>
        <dbReference type="EMBL" id="EKX72866.1"/>
    </source>
</evidence>
<dbReference type="Proteomes" id="UP000031512">
    <property type="component" value="Unassembled WGS sequence"/>
</dbReference>
<dbReference type="RefSeq" id="XP_004832318.1">
    <property type="nucleotide sequence ID" value="XM_004832261.1"/>
</dbReference>
<dbReference type="AlphaFoldDB" id="L1LC02"/>
<organism evidence="1 2">
    <name type="scientific">Theileria equi strain WA</name>
    <dbReference type="NCBI Taxonomy" id="1537102"/>
    <lineage>
        <taxon>Eukaryota</taxon>
        <taxon>Sar</taxon>
        <taxon>Alveolata</taxon>
        <taxon>Apicomplexa</taxon>
        <taxon>Aconoidasida</taxon>
        <taxon>Piroplasmida</taxon>
        <taxon>Theileriidae</taxon>
        <taxon>Theileria</taxon>
    </lineage>
</organism>
<reference evidence="1 2" key="1">
    <citation type="journal article" date="2012" name="BMC Genomics">
        <title>Comparative genomic analysis and phylogenetic position of Theileria equi.</title>
        <authorList>
            <person name="Kappmeyer L.S."/>
            <person name="Thiagarajan M."/>
            <person name="Herndon D.R."/>
            <person name="Ramsay J.D."/>
            <person name="Caler E."/>
            <person name="Djikeng A."/>
            <person name="Gillespie J.J."/>
            <person name="Lau A.O."/>
            <person name="Roalson E.H."/>
            <person name="Silva J.C."/>
            <person name="Silva M.G."/>
            <person name="Suarez C.E."/>
            <person name="Ueti M.W."/>
            <person name="Nene V.M."/>
            <person name="Mealey R.H."/>
            <person name="Knowles D.P."/>
            <person name="Brayton K.A."/>
        </authorList>
    </citation>
    <scope>NUCLEOTIDE SEQUENCE [LARGE SCALE GENOMIC DNA]</scope>
    <source>
        <strain evidence="1 2">WA</strain>
    </source>
</reference>
<comment type="caution">
    <text evidence="1">The sequence shown here is derived from an EMBL/GenBank/DDBJ whole genome shotgun (WGS) entry which is preliminary data.</text>
</comment>
<dbReference type="OrthoDB" id="361097at2759"/>
<sequence>MSMLSSNDSKETDSQWLTTEQAHEISMMALQKGAAIERLVNVTRGNSVNIRAMKNAFFKLKAYTFGKDHPAVTSATEDPGVFKFSQDQLRLLRQEQLMLLSENERLVDELQTIRKLRYSGTQSTPNPTHISREPRESRLIKELNKTLSGEREVTIMRTRIIYFIAIVNKIKVRILGTCFRALNDHESFNRSKIQGTKRIVATSIRASAIILDRILGKKISNQLLLSLKVLRNPGIQNVDQM</sequence>
<name>L1LC02_THEEQ</name>
<dbReference type="GeneID" id="15804501"/>